<evidence type="ECO:0000256" key="8">
    <source>
        <dbReference type="HAMAP-Rule" id="MF_00972"/>
    </source>
</evidence>
<dbReference type="InterPro" id="IPR002125">
    <property type="entry name" value="CMP_dCMP_dom"/>
</dbReference>
<evidence type="ECO:0000256" key="6">
    <source>
        <dbReference type="ARBA" id="ARBA00022833"/>
    </source>
</evidence>
<dbReference type="GO" id="GO:0002100">
    <property type="term" value="P:tRNA wobble adenosine to inosine editing"/>
    <property type="evidence" value="ECO:0007669"/>
    <property type="project" value="UniProtKB-UniRule"/>
</dbReference>
<dbReference type="GO" id="GO:0008270">
    <property type="term" value="F:zinc ion binding"/>
    <property type="evidence" value="ECO:0007669"/>
    <property type="project" value="UniProtKB-UniRule"/>
</dbReference>
<protein>
    <recommendedName>
        <fullName evidence="8">tRNA-specific adenosine deaminase</fullName>
        <ecNumber evidence="8">3.5.4.33</ecNumber>
    </recommendedName>
</protein>
<proteinExistence type="inferred from homology"/>
<comment type="similarity">
    <text evidence="1">Belongs to the cytidine and deoxycytidylate deaminase family. ADAT2 subfamily.</text>
</comment>
<evidence type="ECO:0000256" key="7">
    <source>
        <dbReference type="ARBA" id="ARBA00048045"/>
    </source>
</evidence>
<feature type="active site" description="Proton donor" evidence="8">
    <location>
        <position position="74"/>
    </location>
</feature>
<dbReference type="EC" id="3.5.4.33" evidence="8"/>
<name>A0A0S4LCP1_9BACT</name>
<organism evidence="10 11">
    <name type="scientific">Candidatus Nitrospira nitrificans</name>
    <dbReference type="NCBI Taxonomy" id="1742973"/>
    <lineage>
        <taxon>Bacteria</taxon>
        <taxon>Pseudomonadati</taxon>
        <taxon>Nitrospirota</taxon>
        <taxon>Nitrospiria</taxon>
        <taxon>Nitrospirales</taxon>
        <taxon>Nitrospiraceae</taxon>
        <taxon>Nitrospira</taxon>
    </lineage>
</organism>
<dbReference type="InterPro" id="IPR016193">
    <property type="entry name" value="Cytidine_deaminase-like"/>
</dbReference>
<dbReference type="STRING" id="1742973.COMA2_160125"/>
<feature type="binding site" evidence="8">
    <location>
        <position position="105"/>
    </location>
    <ligand>
        <name>Zn(2+)</name>
        <dbReference type="ChEBI" id="CHEBI:29105"/>
        <note>catalytic</note>
    </ligand>
</feature>
<feature type="binding site" evidence="8">
    <location>
        <position position="102"/>
    </location>
    <ligand>
        <name>Zn(2+)</name>
        <dbReference type="ChEBI" id="CHEBI:29105"/>
        <note>catalytic</note>
    </ligand>
</feature>
<evidence type="ECO:0000259" key="9">
    <source>
        <dbReference type="PROSITE" id="PS51747"/>
    </source>
</evidence>
<keyword evidence="11" id="KW-1185">Reference proteome</keyword>
<evidence type="ECO:0000256" key="5">
    <source>
        <dbReference type="ARBA" id="ARBA00022801"/>
    </source>
</evidence>
<keyword evidence="4 8" id="KW-0479">Metal-binding</keyword>
<dbReference type="Proteomes" id="UP000198736">
    <property type="component" value="Unassembled WGS sequence"/>
</dbReference>
<feature type="domain" description="CMP/dCMP-type deaminase" evidence="9">
    <location>
        <begin position="21"/>
        <end position="148"/>
    </location>
</feature>
<keyword evidence="5 8" id="KW-0378">Hydrolase</keyword>
<evidence type="ECO:0000313" key="10">
    <source>
        <dbReference type="EMBL" id="CUS34397.1"/>
    </source>
</evidence>
<dbReference type="PANTHER" id="PTHR11079:SF202">
    <property type="entry name" value="TRNA-SPECIFIC ADENOSINE DEAMINASE"/>
    <property type="match status" value="1"/>
</dbReference>
<dbReference type="Gene3D" id="3.40.140.10">
    <property type="entry name" value="Cytidine Deaminase, domain 2"/>
    <property type="match status" value="1"/>
</dbReference>
<comment type="subunit">
    <text evidence="2 8">Homodimer.</text>
</comment>
<keyword evidence="3 8" id="KW-0819">tRNA processing</keyword>
<dbReference type="PANTHER" id="PTHR11079">
    <property type="entry name" value="CYTOSINE DEAMINASE FAMILY MEMBER"/>
    <property type="match status" value="1"/>
</dbReference>
<dbReference type="GO" id="GO:0052717">
    <property type="term" value="F:tRNA-specific adenosine-34 deaminase activity"/>
    <property type="evidence" value="ECO:0007669"/>
    <property type="project" value="UniProtKB-UniRule"/>
</dbReference>
<dbReference type="FunFam" id="3.40.140.10:FF:000005">
    <property type="entry name" value="tRNA-specific adenosine deaminase"/>
    <property type="match status" value="1"/>
</dbReference>
<keyword evidence="6 8" id="KW-0862">Zinc</keyword>
<dbReference type="SUPFAM" id="SSF53927">
    <property type="entry name" value="Cytidine deaminase-like"/>
    <property type="match status" value="1"/>
</dbReference>
<evidence type="ECO:0000256" key="4">
    <source>
        <dbReference type="ARBA" id="ARBA00022723"/>
    </source>
</evidence>
<dbReference type="HAMAP" id="MF_00972">
    <property type="entry name" value="tRNA_aden_deaminase"/>
    <property type="match status" value="1"/>
</dbReference>
<gene>
    <name evidence="8 10" type="primary">tadA</name>
    <name evidence="10" type="ORF">COMA2_160125</name>
</gene>
<comment type="function">
    <text evidence="8">Catalyzes the deamination of adenosine to inosine at the wobble position 34 of tRNA(Arg2).</text>
</comment>
<evidence type="ECO:0000256" key="2">
    <source>
        <dbReference type="ARBA" id="ARBA00011738"/>
    </source>
</evidence>
<dbReference type="PROSITE" id="PS51747">
    <property type="entry name" value="CYT_DCMP_DEAMINASES_2"/>
    <property type="match status" value="1"/>
</dbReference>
<dbReference type="PROSITE" id="PS00903">
    <property type="entry name" value="CYT_DCMP_DEAMINASES_1"/>
    <property type="match status" value="1"/>
</dbReference>
<evidence type="ECO:0000313" key="11">
    <source>
        <dbReference type="Proteomes" id="UP000198736"/>
    </source>
</evidence>
<sequence length="182" mass="20402">MLACAVSIKDSTTFPPMQQEPRDSHYMELALQQAAQAPRIGEVPIGAVLVRNHEVIAAGHNYREISQDPTAHAEMIVIRKAAERLRTWRLSDTILYVTLEPCAMCAGAIVQSRIARLVFGAWDPKAGACGSIFDIPTERRLNHRVHVRGGLLEQESCVLLQEFFRARRDTLSERNSPQKRTS</sequence>
<feature type="binding site" evidence="8">
    <location>
        <position position="72"/>
    </location>
    <ligand>
        <name>Zn(2+)</name>
        <dbReference type="ChEBI" id="CHEBI:29105"/>
        <note>catalytic</note>
    </ligand>
</feature>
<dbReference type="InterPro" id="IPR058535">
    <property type="entry name" value="MafB19-deam"/>
</dbReference>
<dbReference type="NCBIfam" id="NF008113">
    <property type="entry name" value="PRK10860.1"/>
    <property type="match status" value="1"/>
</dbReference>
<accession>A0A0S4LCP1</accession>
<reference evidence="11" key="1">
    <citation type="submission" date="2015-10" db="EMBL/GenBank/DDBJ databases">
        <authorList>
            <person name="Luecker S."/>
            <person name="Luecker S."/>
        </authorList>
    </citation>
    <scope>NUCLEOTIDE SEQUENCE [LARGE SCALE GENOMIC DNA]</scope>
</reference>
<dbReference type="Pfam" id="PF14437">
    <property type="entry name" value="MafB19-deam"/>
    <property type="match status" value="1"/>
</dbReference>
<dbReference type="InterPro" id="IPR028883">
    <property type="entry name" value="tRNA_aden_deaminase"/>
</dbReference>
<dbReference type="AlphaFoldDB" id="A0A0S4LCP1"/>
<evidence type="ECO:0000256" key="3">
    <source>
        <dbReference type="ARBA" id="ARBA00022694"/>
    </source>
</evidence>
<evidence type="ECO:0000256" key="1">
    <source>
        <dbReference type="ARBA" id="ARBA00010669"/>
    </source>
</evidence>
<dbReference type="InterPro" id="IPR016192">
    <property type="entry name" value="APOBEC/CMP_deaminase_Zn-bd"/>
</dbReference>
<comment type="catalytic activity">
    <reaction evidence="7 8">
        <text>adenosine(34) in tRNA + H2O + H(+) = inosine(34) in tRNA + NH4(+)</text>
        <dbReference type="Rhea" id="RHEA:43168"/>
        <dbReference type="Rhea" id="RHEA-COMP:10373"/>
        <dbReference type="Rhea" id="RHEA-COMP:10374"/>
        <dbReference type="ChEBI" id="CHEBI:15377"/>
        <dbReference type="ChEBI" id="CHEBI:15378"/>
        <dbReference type="ChEBI" id="CHEBI:28938"/>
        <dbReference type="ChEBI" id="CHEBI:74411"/>
        <dbReference type="ChEBI" id="CHEBI:82852"/>
        <dbReference type="EC" id="3.5.4.33"/>
    </reaction>
</comment>
<comment type="cofactor">
    <cofactor evidence="8">
        <name>Zn(2+)</name>
        <dbReference type="ChEBI" id="CHEBI:29105"/>
    </cofactor>
    <text evidence="8">Binds 1 zinc ion per subunit.</text>
</comment>
<dbReference type="CDD" id="cd01285">
    <property type="entry name" value="nucleoside_deaminase"/>
    <property type="match status" value="1"/>
</dbReference>
<dbReference type="EMBL" id="CZPZ01000008">
    <property type="protein sequence ID" value="CUS34397.1"/>
    <property type="molecule type" value="Genomic_DNA"/>
</dbReference>